<organism evidence="1 2">
    <name type="scientific">Pontibacter aydingkolensis</name>
    <dbReference type="NCBI Taxonomy" id="1911536"/>
    <lineage>
        <taxon>Bacteria</taxon>
        <taxon>Pseudomonadati</taxon>
        <taxon>Bacteroidota</taxon>
        <taxon>Cytophagia</taxon>
        <taxon>Cytophagales</taxon>
        <taxon>Hymenobacteraceae</taxon>
        <taxon>Pontibacter</taxon>
    </lineage>
</organism>
<keyword evidence="2" id="KW-1185">Reference proteome</keyword>
<dbReference type="SUPFAM" id="SSF81301">
    <property type="entry name" value="Nucleotidyltransferase"/>
    <property type="match status" value="1"/>
</dbReference>
<dbReference type="InterPro" id="IPR019646">
    <property type="entry name" value="Aminoglyc_AdlTrfase"/>
</dbReference>
<sequence>MAKVIELQGGLHQQKAHDFYREALSILAESKIEFLVGGGFALRLYTDIMRDTKDLDIFCRSGDCPRILKVFKEHGYETELTDARWLAKAKSGEHFMDIIFNNPGNHCAVDDTWFEKSVKSELLDIKVRVIPAETLIWSKLYVQNRERYDGADINHIMLRYGTKIDWKWLWTHMETHWQLLLAQFMSFQFVYPSERDLIPKWLFDELLIRAQEQYDMPLPVEKICRGPLIDQTQYATDITDWEYKVVTIRSV</sequence>
<reference evidence="1 2" key="1">
    <citation type="journal article" date="2016" name="Int. J. Syst. Evol. Microbiol.">
        <title>Pontibacter aydingkolensis sp. nov., isolated from soil of a salt lake.</title>
        <authorList>
            <person name="Osman G."/>
            <person name="Zhang T."/>
            <person name="Lou K."/>
            <person name="Gao Y."/>
            <person name="Chang W."/>
            <person name="Lin Q."/>
            <person name="Yang H.M."/>
            <person name="Huo X.D."/>
            <person name="Wang N."/>
        </authorList>
    </citation>
    <scope>NUCLEOTIDE SEQUENCE [LARGE SCALE GENOMIC DNA]</scope>
    <source>
        <strain evidence="1 2">KACC 19255</strain>
    </source>
</reference>
<accession>A0ABS7CSB3</accession>
<dbReference type="Proteomes" id="UP000813018">
    <property type="component" value="Unassembled WGS sequence"/>
</dbReference>
<evidence type="ECO:0000313" key="2">
    <source>
        <dbReference type="Proteomes" id="UP000813018"/>
    </source>
</evidence>
<comment type="caution">
    <text evidence="1">The sequence shown here is derived from an EMBL/GenBank/DDBJ whole genome shotgun (WGS) entry which is preliminary data.</text>
</comment>
<dbReference type="Gene3D" id="3.30.460.40">
    <property type="match status" value="1"/>
</dbReference>
<dbReference type="Pfam" id="PF10706">
    <property type="entry name" value="Aminoglyc_resit"/>
    <property type="match status" value="1"/>
</dbReference>
<dbReference type="InterPro" id="IPR043519">
    <property type="entry name" value="NT_sf"/>
</dbReference>
<dbReference type="RefSeq" id="WP_219876584.1">
    <property type="nucleotide sequence ID" value="NZ_JAHYXK010000004.1"/>
</dbReference>
<gene>
    <name evidence="1" type="ORF">K0O23_06445</name>
</gene>
<protein>
    <submittedName>
        <fullName evidence="1">Nucleotidyltransferase family protein</fullName>
    </submittedName>
</protein>
<dbReference type="EMBL" id="JAHYXK010000004">
    <property type="protein sequence ID" value="MBW7466699.1"/>
    <property type="molecule type" value="Genomic_DNA"/>
</dbReference>
<name>A0ABS7CSB3_9BACT</name>
<proteinExistence type="predicted"/>
<evidence type="ECO:0000313" key="1">
    <source>
        <dbReference type="EMBL" id="MBW7466699.1"/>
    </source>
</evidence>